<keyword evidence="11" id="KW-1003">Cell membrane</keyword>
<feature type="transmembrane region" description="Helical" evidence="11">
    <location>
        <begin position="76"/>
        <end position="100"/>
    </location>
</feature>
<evidence type="ECO:0000313" key="14">
    <source>
        <dbReference type="Proteomes" id="UP000032430"/>
    </source>
</evidence>
<keyword evidence="10 11" id="KW-0066">ATP synthesis</keyword>
<dbReference type="InterPro" id="IPR035908">
    <property type="entry name" value="F0_ATP_A_sf"/>
</dbReference>
<dbReference type="SUPFAM" id="SSF81336">
    <property type="entry name" value="F1F0 ATP synthase subunit A"/>
    <property type="match status" value="1"/>
</dbReference>
<dbReference type="KEGG" id="lfa:LFA_2385"/>
<accession>A0A098G6Y5</accession>
<dbReference type="RefSeq" id="WP_084602165.1">
    <property type="nucleotide sequence ID" value="NZ_LN614827.1"/>
</dbReference>
<organism evidence="13 14">
    <name type="scientific">Legionella fallonii LLAP-10</name>
    <dbReference type="NCBI Taxonomy" id="1212491"/>
    <lineage>
        <taxon>Bacteria</taxon>
        <taxon>Pseudomonadati</taxon>
        <taxon>Pseudomonadota</taxon>
        <taxon>Gammaproteobacteria</taxon>
        <taxon>Legionellales</taxon>
        <taxon>Legionellaceae</taxon>
        <taxon>Legionella</taxon>
    </lineage>
</organism>
<evidence type="ECO:0000256" key="1">
    <source>
        <dbReference type="ARBA" id="ARBA00004141"/>
    </source>
</evidence>
<evidence type="ECO:0000256" key="8">
    <source>
        <dbReference type="ARBA" id="ARBA00023065"/>
    </source>
</evidence>
<dbReference type="InterPro" id="IPR023011">
    <property type="entry name" value="ATP_synth_F0_asu_AS"/>
</dbReference>
<dbReference type="GO" id="GO:0042777">
    <property type="term" value="P:proton motive force-driven plasma membrane ATP synthesis"/>
    <property type="evidence" value="ECO:0007669"/>
    <property type="project" value="TreeGrafter"/>
</dbReference>
<dbReference type="Gene3D" id="1.20.120.220">
    <property type="entry name" value="ATP synthase, F0 complex, subunit A"/>
    <property type="match status" value="1"/>
</dbReference>
<dbReference type="PROSITE" id="PS00449">
    <property type="entry name" value="ATPASE_A"/>
    <property type="match status" value="1"/>
</dbReference>
<feature type="transmembrane region" description="Helical" evidence="11">
    <location>
        <begin position="173"/>
        <end position="192"/>
    </location>
</feature>
<evidence type="ECO:0000256" key="5">
    <source>
        <dbReference type="ARBA" id="ARBA00022692"/>
    </source>
</evidence>
<evidence type="ECO:0000256" key="2">
    <source>
        <dbReference type="ARBA" id="ARBA00006810"/>
    </source>
</evidence>
<evidence type="ECO:0000256" key="4">
    <source>
        <dbReference type="ARBA" id="ARBA00022547"/>
    </source>
</evidence>
<dbReference type="CDD" id="cd00310">
    <property type="entry name" value="ATP-synt_Fo_a_6"/>
    <property type="match status" value="1"/>
</dbReference>
<comment type="subcellular location">
    <subcellularLocation>
        <location evidence="11 12">Cell membrane</location>
        <topology evidence="11 12">Multi-pass membrane protein</topology>
    </subcellularLocation>
    <subcellularLocation>
        <location evidence="1">Membrane</location>
        <topology evidence="1">Multi-pass membrane protein</topology>
    </subcellularLocation>
</comment>
<dbReference type="GO" id="GO:0005886">
    <property type="term" value="C:plasma membrane"/>
    <property type="evidence" value="ECO:0007669"/>
    <property type="project" value="UniProtKB-SubCell"/>
</dbReference>
<dbReference type="GO" id="GO:0046933">
    <property type="term" value="F:proton-transporting ATP synthase activity, rotational mechanism"/>
    <property type="evidence" value="ECO:0007669"/>
    <property type="project" value="UniProtKB-UniRule"/>
</dbReference>
<dbReference type="AlphaFoldDB" id="A0A098G6Y5"/>
<dbReference type="InterPro" id="IPR000568">
    <property type="entry name" value="ATP_synth_F0_asu"/>
</dbReference>
<dbReference type="InterPro" id="IPR045082">
    <property type="entry name" value="ATP_syn_F0_a_bact/chloroplast"/>
</dbReference>
<reference evidence="14" key="1">
    <citation type="submission" date="2014-09" db="EMBL/GenBank/DDBJ databases">
        <authorList>
            <person name="Gomez-Valero L."/>
        </authorList>
    </citation>
    <scope>NUCLEOTIDE SEQUENCE [LARGE SCALE GENOMIC DNA]</scope>
    <source>
        <strain evidence="14">ATCC700992</strain>
    </source>
</reference>
<evidence type="ECO:0000256" key="7">
    <source>
        <dbReference type="ARBA" id="ARBA00022989"/>
    </source>
</evidence>
<evidence type="ECO:0000256" key="3">
    <source>
        <dbReference type="ARBA" id="ARBA00022448"/>
    </source>
</evidence>
<dbReference type="NCBIfam" id="NF004481">
    <property type="entry name" value="PRK05815.2-3"/>
    <property type="match status" value="1"/>
</dbReference>
<comment type="function">
    <text evidence="11 12">Key component of the proton channel; it plays a direct role in the translocation of protons across the membrane.</text>
</comment>
<feature type="transmembrane region" description="Helical" evidence="11">
    <location>
        <begin position="198"/>
        <end position="217"/>
    </location>
</feature>
<comment type="similarity">
    <text evidence="2 11 12">Belongs to the ATPase A chain family.</text>
</comment>
<gene>
    <name evidence="11 13" type="primary">atpB</name>
    <name evidence="13" type="ORF">LFA_2385</name>
</gene>
<dbReference type="PRINTS" id="PR00123">
    <property type="entry name" value="ATPASEA"/>
</dbReference>
<dbReference type="STRING" id="1212491.LFA_2385"/>
<dbReference type="GO" id="GO:0045259">
    <property type="term" value="C:proton-transporting ATP synthase complex"/>
    <property type="evidence" value="ECO:0007669"/>
    <property type="project" value="UniProtKB-KW"/>
</dbReference>
<keyword evidence="6 11" id="KW-0375">Hydrogen ion transport</keyword>
<dbReference type="NCBIfam" id="NF009954">
    <property type="entry name" value="PRK13420.1"/>
    <property type="match status" value="1"/>
</dbReference>
<evidence type="ECO:0000256" key="6">
    <source>
        <dbReference type="ARBA" id="ARBA00022781"/>
    </source>
</evidence>
<keyword evidence="3 11" id="KW-0813">Transport</keyword>
<protein>
    <recommendedName>
        <fullName evidence="11 12">ATP synthase subunit a</fullName>
    </recommendedName>
    <alternativeName>
        <fullName evidence="11">ATP synthase F0 sector subunit a</fullName>
    </alternativeName>
    <alternativeName>
        <fullName evidence="11">F-ATPase subunit 6</fullName>
    </alternativeName>
</protein>
<keyword evidence="8 11" id="KW-0406">Ion transport</keyword>
<dbReference type="EMBL" id="LN614827">
    <property type="protein sequence ID" value="CEG57756.1"/>
    <property type="molecule type" value="Genomic_DNA"/>
</dbReference>
<keyword evidence="4 11" id="KW-0138">CF(0)</keyword>
<feature type="transmembrane region" description="Helical" evidence="11">
    <location>
        <begin position="107"/>
        <end position="126"/>
    </location>
</feature>
<evidence type="ECO:0000313" key="13">
    <source>
        <dbReference type="EMBL" id="CEG57756.1"/>
    </source>
</evidence>
<keyword evidence="9 11" id="KW-0472">Membrane</keyword>
<dbReference type="Pfam" id="PF00119">
    <property type="entry name" value="ATP-synt_A"/>
    <property type="match status" value="1"/>
</dbReference>
<sequence length="230" mass="25615">METGSFLTYFVFSIGYLKITLSLLTTWFIMLVLLIFAWVATRKLSFQASSLQVVLEGVISTMYDAIAEVLPQHVELVFPFIATLWIFILVSNLIGIVPGFYSPTADLSVTSALAIMTFISVHWFGIRAEGLQGYLKHYIRPTPLMLPFNLISELSRTLALAIRLFGNVMSLELTALIVLMVAGFLAPVPILLLHLIEAIIQAYIFGMLALIYIAGGIQSQELKKKESHNE</sequence>
<keyword evidence="14" id="KW-1185">Reference proteome</keyword>
<keyword evidence="5 11" id="KW-0812">Transmembrane</keyword>
<feature type="transmembrane region" description="Helical" evidence="11">
    <location>
        <begin position="6"/>
        <end position="39"/>
    </location>
</feature>
<dbReference type="PANTHER" id="PTHR42823">
    <property type="entry name" value="ATP SYNTHASE SUBUNIT A, CHLOROPLASTIC"/>
    <property type="match status" value="1"/>
</dbReference>
<dbReference type="HAMAP" id="MF_01393">
    <property type="entry name" value="ATP_synth_a_bact"/>
    <property type="match status" value="1"/>
</dbReference>
<proteinExistence type="inferred from homology"/>
<evidence type="ECO:0000256" key="9">
    <source>
        <dbReference type="ARBA" id="ARBA00023136"/>
    </source>
</evidence>
<name>A0A098G6Y5_9GAMM</name>
<dbReference type="PANTHER" id="PTHR42823:SF3">
    <property type="entry name" value="ATP SYNTHASE SUBUNIT A, CHLOROPLASTIC"/>
    <property type="match status" value="1"/>
</dbReference>
<dbReference type="Proteomes" id="UP000032430">
    <property type="component" value="Chromosome I"/>
</dbReference>
<keyword evidence="7 11" id="KW-1133">Transmembrane helix</keyword>
<evidence type="ECO:0000256" key="12">
    <source>
        <dbReference type="RuleBase" id="RU000483"/>
    </source>
</evidence>
<dbReference type="NCBIfam" id="TIGR01131">
    <property type="entry name" value="ATP_synt_6_or_A"/>
    <property type="match status" value="1"/>
</dbReference>
<evidence type="ECO:0000256" key="10">
    <source>
        <dbReference type="ARBA" id="ARBA00023310"/>
    </source>
</evidence>
<evidence type="ECO:0000256" key="11">
    <source>
        <dbReference type="HAMAP-Rule" id="MF_01393"/>
    </source>
</evidence>
<dbReference type="HOGENOM" id="CLU_041018_2_5_6"/>